<protein>
    <submittedName>
        <fullName evidence="1">Uncharacterized protein</fullName>
    </submittedName>
</protein>
<sequence>MMSELISRVSQLLRVWNLIKSSESPSALGLRVRAVEPTINEPFNKNSNSRPPRS</sequence>
<gene>
    <name evidence="1" type="ORF">CDL15_Pgr017661</name>
</gene>
<evidence type="ECO:0000313" key="1">
    <source>
        <dbReference type="EMBL" id="OWM87076.1"/>
    </source>
</evidence>
<comment type="caution">
    <text evidence="1">The sequence shown here is derived from an EMBL/GenBank/DDBJ whole genome shotgun (WGS) entry which is preliminary data.</text>
</comment>
<evidence type="ECO:0000313" key="2">
    <source>
        <dbReference type="Proteomes" id="UP000197138"/>
    </source>
</evidence>
<dbReference type="Proteomes" id="UP000197138">
    <property type="component" value="Unassembled WGS sequence"/>
</dbReference>
<reference evidence="2" key="1">
    <citation type="journal article" date="2017" name="Plant J.">
        <title>The pomegranate (Punica granatum L.) genome and the genomics of punicalagin biosynthesis.</title>
        <authorList>
            <person name="Qin G."/>
            <person name="Xu C."/>
            <person name="Ming R."/>
            <person name="Tang H."/>
            <person name="Guyot R."/>
            <person name="Kramer E.M."/>
            <person name="Hu Y."/>
            <person name="Yi X."/>
            <person name="Qi Y."/>
            <person name="Xu X."/>
            <person name="Gao Z."/>
            <person name="Pan H."/>
            <person name="Jian J."/>
            <person name="Tian Y."/>
            <person name="Yue Z."/>
            <person name="Xu Y."/>
        </authorList>
    </citation>
    <scope>NUCLEOTIDE SEQUENCE [LARGE SCALE GENOMIC DNA]</scope>
    <source>
        <strain evidence="2">cv. Dabenzi</strain>
    </source>
</reference>
<name>A0A218XQY0_PUNGR</name>
<organism evidence="1 2">
    <name type="scientific">Punica granatum</name>
    <name type="common">Pomegranate</name>
    <dbReference type="NCBI Taxonomy" id="22663"/>
    <lineage>
        <taxon>Eukaryota</taxon>
        <taxon>Viridiplantae</taxon>
        <taxon>Streptophyta</taxon>
        <taxon>Embryophyta</taxon>
        <taxon>Tracheophyta</taxon>
        <taxon>Spermatophyta</taxon>
        <taxon>Magnoliopsida</taxon>
        <taxon>eudicotyledons</taxon>
        <taxon>Gunneridae</taxon>
        <taxon>Pentapetalae</taxon>
        <taxon>rosids</taxon>
        <taxon>malvids</taxon>
        <taxon>Myrtales</taxon>
        <taxon>Lythraceae</taxon>
        <taxon>Punica</taxon>
    </lineage>
</organism>
<dbReference type="EMBL" id="MTKT01000931">
    <property type="protein sequence ID" value="OWM87076.1"/>
    <property type="molecule type" value="Genomic_DNA"/>
</dbReference>
<accession>A0A218XQY0</accession>
<proteinExistence type="predicted"/>
<dbReference type="AlphaFoldDB" id="A0A218XQY0"/>